<evidence type="ECO:0000313" key="2">
    <source>
        <dbReference type="EMBL" id="MFC4677087.1"/>
    </source>
</evidence>
<dbReference type="Proteomes" id="UP001596023">
    <property type="component" value="Unassembled WGS sequence"/>
</dbReference>
<reference evidence="3" key="1">
    <citation type="journal article" date="2019" name="Int. J. Syst. Evol. Microbiol.">
        <title>The Global Catalogue of Microorganisms (GCM) 10K type strain sequencing project: providing services to taxonomists for standard genome sequencing and annotation.</title>
        <authorList>
            <consortium name="The Broad Institute Genomics Platform"/>
            <consortium name="The Broad Institute Genome Sequencing Center for Infectious Disease"/>
            <person name="Wu L."/>
            <person name="Ma J."/>
        </authorList>
    </citation>
    <scope>NUCLEOTIDE SEQUENCE [LARGE SCALE GENOMIC DNA]</scope>
    <source>
        <strain evidence="3">CCUG 66188</strain>
    </source>
</reference>
<keyword evidence="3" id="KW-1185">Reference proteome</keyword>
<evidence type="ECO:0000256" key="1">
    <source>
        <dbReference type="SAM" id="SignalP"/>
    </source>
</evidence>
<sequence length="106" mass="12272">MQKKLLITTLLVIALVSCGSVKDAMYSEKNVRKVELGMTKEEVISIMGKSYTSAGAIRSPEGSVEIIRWDSAYDFEKYEFHFVDKILKEWHRVRTDYQDLWPRVAP</sequence>
<comment type="caution">
    <text evidence="2">The sequence shown here is derived from an EMBL/GenBank/DDBJ whole genome shotgun (WGS) entry which is preliminary data.</text>
</comment>
<organism evidence="2 3">
    <name type="scientific">Dysgonomonas termitidis</name>
    <dbReference type="NCBI Taxonomy" id="1516126"/>
    <lineage>
        <taxon>Bacteria</taxon>
        <taxon>Pseudomonadati</taxon>
        <taxon>Bacteroidota</taxon>
        <taxon>Bacteroidia</taxon>
        <taxon>Bacteroidales</taxon>
        <taxon>Dysgonomonadaceae</taxon>
        <taxon>Dysgonomonas</taxon>
    </lineage>
</organism>
<evidence type="ECO:0008006" key="4">
    <source>
        <dbReference type="Google" id="ProtNLM"/>
    </source>
</evidence>
<dbReference type="PROSITE" id="PS51257">
    <property type="entry name" value="PROKAR_LIPOPROTEIN"/>
    <property type="match status" value="1"/>
</dbReference>
<keyword evidence="1" id="KW-0732">Signal</keyword>
<gene>
    <name evidence="2" type="ORF">ACFO6W_25735</name>
</gene>
<evidence type="ECO:0000313" key="3">
    <source>
        <dbReference type="Proteomes" id="UP001596023"/>
    </source>
</evidence>
<proteinExistence type="predicted"/>
<feature type="chain" id="PRO_5047146270" description="Lipoprotein SmpA/OmlA domain-containing protein" evidence="1">
    <location>
        <begin position="24"/>
        <end position="106"/>
    </location>
</feature>
<name>A0ABV9L413_9BACT</name>
<dbReference type="RefSeq" id="WP_380001933.1">
    <property type="nucleotide sequence ID" value="NZ_JBHSGN010000170.1"/>
</dbReference>
<protein>
    <recommendedName>
        <fullName evidence="4">Lipoprotein SmpA/OmlA domain-containing protein</fullName>
    </recommendedName>
</protein>
<dbReference type="EMBL" id="JBHSGN010000170">
    <property type="protein sequence ID" value="MFC4677087.1"/>
    <property type="molecule type" value="Genomic_DNA"/>
</dbReference>
<accession>A0ABV9L413</accession>
<feature type="signal peptide" evidence="1">
    <location>
        <begin position="1"/>
        <end position="23"/>
    </location>
</feature>